<protein>
    <submittedName>
        <fullName evidence="4">Site-specific DNA-methyltransferase (Cytosine-N4-specific)</fullName>
    </submittedName>
</protein>
<evidence type="ECO:0000256" key="2">
    <source>
        <dbReference type="ARBA" id="ARBA00022679"/>
    </source>
</evidence>
<accession>A0A318SH42</accession>
<evidence type="ECO:0000313" key="4">
    <source>
        <dbReference type="EMBL" id="PYE73000.1"/>
    </source>
</evidence>
<keyword evidence="2 4" id="KW-0808">Transferase</keyword>
<dbReference type="GO" id="GO:0008168">
    <property type="term" value="F:methyltransferase activity"/>
    <property type="evidence" value="ECO:0007669"/>
    <property type="project" value="UniProtKB-KW"/>
</dbReference>
<dbReference type="EMBL" id="QJTC01000045">
    <property type="protein sequence ID" value="PYE73000.1"/>
    <property type="molecule type" value="Genomic_DNA"/>
</dbReference>
<keyword evidence="5" id="KW-1185">Reference proteome</keyword>
<keyword evidence="1 4" id="KW-0489">Methyltransferase</keyword>
<dbReference type="PROSITE" id="PS01261">
    <property type="entry name" value="UPF0020"/>
    <property type="match status" value="1"/>
</dbReference>
<name>A0A318SH42_9BURK</name>
<dbReference type="Proteomes" id="UP000247540">
    <property type="component" value="Unassembled WGS sequence"/>
</dbReference>
<dbReference type="InterPro" id="IPR029063">
    <property type="entry name" value="SAM-dependent_MTases_sf"/>
</dbReference>
<evidence type="ECO:0000256" key="1">
    <source>
        <dbReference type="ARBA" id="ARBA00022603"/>
    </source>
</evidence>
<dbReference type="Gene3D" id="3.40.50.150">
    <property type="entry name" value="Vaccinia Virus protein VP39"/>
    <property type="match status" value="2"/>
</dbReference>
<evidence type="ECO:0000313" key="5">
    <source>
        <dbReference type="Proteomes" id="UP000247540"/>
    </source>
</evidence>
<proteinExistence type="predicted"/>
<reference evidence="4 5" key="1">
    <citation type="submission" date="2018-06" db="EMBL/GenBank/DDBJ databases">
        <title>Genomic Encyclopedia of Type Strains, Phase III (KMG-III): the genomes of soil and plant-associated and newly described type strains.</title>
        <authorList>
            <person name="Whitman W."/>
        </authorList>
    </citation>
    <scope>NUCLEOTIDE SEQUENCE [LARGE SCALE GENOMIC DNA]</scope>
    <source>
        <strain evidence="4 5">CECT 7646</strain>
    </source>
</reference>
<evidence type="ECO:0000259" key="3">
    <source>
        <dbReference type="Pfam" id="PF01170"/>
    </source>
</evidence>
<gene>
    <name evidence="4" type="ORF">DFQ15_1452</name>
</gene>
<organism evidence="4 5">
    <name type="scientific">Xylophilus ampelinus</name>
    <dbReference type="NCBI Taxonomy" id="54067"/>
    <lineage>
        <taxon>Bacteria</taxon>
        <taxon>Pseudomonadati</taxon>
        <taxon>Pseudomonadota</taxon>
        <taxon>Betaproteobacteria</taxon>
        <taxon>Burkholderiales</taxon>
        <taxon>Xylophilus</taxon>
    </lineage>
</organism>
<comment type="caution">
    <text evidence="4">The sequence shown here is derived from an EMBL/GenBank/DDBJ whole genome shotgun (WGS) entry which is preliminary data.</text>
</comment>
<feature type="domain" description="Ribosomal RNA large subunit methyltransferase K/L-like methyltransferase" evidence="3">
    <location>
        <begin position="65"/>
        <end position="115"/>
    </location>
</feature>
<dbReference type="AlphaFoldDB" id="A0A318SH42"/>
<dbReference type="InterPro" id="IPR053943">
    <property type="entry name" value="RlmKL-like_Mtase_CS"/>
</dbReference>
<sequence length="466" mass="50859">MSDTARGIRLQGGINMEAVERLVYFAASKIGGESAPTMQAQLEKVNGNGVNRQSTRYSAHGLHEYKGKFNPQIARAILNILDVPLGARVIDPFCGSGTSLLECAHLGMRAVGTDINPLAVFIANAKLDAVKVPADELRRELGAALQRHKSVKVPKAAPGDVRRDYLLSWFDSDVFAAIERLRLAIEGGSEACASPLLALASNLLRDYSLQDPQDLRIRRRKTPVPEKPFVEAFEEAVLQFLAKLEDAQSVFRRPPAGSKALLLDSRDLEVKKLSIGSAQFDCALTSPPYATALPYIDTQRLSLVWLSLVLPAEILPLEARLVGSREVRGQSKRELLASLTANSAGIPSAQAEYCLALQAALSDEDGFRRQAMPLLLYRYFAGMAQVFRALRPAMRDGAPFALIVGSNHTVLSGKRFDINTPQHLAELAAANGWEHVETVPLQTYQRYGYHIGNAVIDEGLVIVRAA</sequence>
<dbReference type="InterPro" id="IPR000241">
    <property type="entry name" value="RlmKL-like_Mtase"/>
</dbReference>
<dbReference type="RefSeq" id="WP_199399903.1">
    <property type="nucleotide sequence ID" value="NZ_JAMOFZ010000045.1"/>
</dbReference>
<dbReference type="Pfam" id="PF01170">
    <property type="entry name" value="UPF0020"/>
    <property type="match status" value="1"/>
</dbReference>
<dbReference type="SUPFAM" id="SSF53335">
    <property type="entry name" value="S-adenosyl-L-methionine-dependent methyltransferases"/>
    <property type="match status" value="1"/>
</dbReference>
<dbReference type="GO" id="GO:0032259">
    <property type="term" value="P:methylation"/>
    <property type="evidence" value="ECO:0007669"/>
    <property type="project" value="UniProtKB-KW"/>
</dbReference>